<dbReference type="AlphaFoldDB" id="A0A3L7E3Z0"/>
<keyword evidence="4" id="KW-1003">Cell membrane</keyword>
<keyword evidence="7" id="KW-0547">Nucleotide-binding</keyword>
<proteinExistence type="predicted"/>
<dbReference type="FunFam" id="1.10.287.130:FF:000008">
    <property type="entry name" value="Two-component sensor histidine kinase"/>
    <property type="match status" value="1"/>
</dbReference>
<dbReference type="SUPFAM" id="SSF55874">
    <property type="entry name" value="ATPase domain of HSP90 chaperone/DNA topoisomerase II/histidine kinase"/>
    <property type="match status" value="1"/>
</dbReference>
<dbReference type="EMBL" id="QRAN01000003">
    <property type="protein sequence ID" value="RLQ23082.1"/>
    <property type="molecule type" value="Genomic_DNA"/>
</dbReference>
<evidence type="ECO:0000256" key="8">
    <source>
        <dbReference type="ARBA" id="ARBA00022777"/>
    </source>
</evidence>
<dbReference type="GO" id="GO:0000155">
    <property type="term" value="F:phosphorelay sensor kinase activity"/>
    <property type="evidence" value="ECO:0007669"/>
    <property type="project" value="InterPro"/>
</dbReference>
<dbReference type="PROSITE" id="PS50109">
    <property type="entry name" value="HIS_KIN"/>
    <property type="match status" value="1"/>
</dbReference>
<dbReference type="Proteomes" id="UP000265509">
    <property type="component" value="Unassembled WGS sequence"/>
</dbReference>
<dbReference type="GO" id="GO:0000156">
    <property type="term" value="F:phosphorelay response regulator activity"/>
    <property type="evidence" value="ECO:0007669"/>
    <property type="project" value="TreeGrafter"/>
</dbReference>
<keyword evidence="10" id="KW-0902">Two-component regulatory system</keyword>
<keyword evidence="6" id="KW-0808">Transferase</keyword>
<dbReference type="Gene3D" id="3.30.565.10">
    <property type="entry name" value="Histidine kinase-like ATPase, C-terminal domain"/>
    <property type="match status" value="1"/>
</dbReference>
<dbReference type="GO" id="GO:0030295">
    <property type="term" value="F:protein kinase activator activity"/>
    <property type="evidence" value="ECO:0007669"/>
    <property type="project" value="TreeGrafter"/>
</dbReference>
<organism evidence="15 16">
    <name type="scientific">Seongchinamella sediminis</name>
    <dbReference type="NCBI Taxonomy" id="2283635"/>
    <lineage>
        <taxon>Bacteria</taxon>
        <taxon>Pseudomonadati</taxon>
        <taxon>Pseudomonadota</taxon>
        <taxon>Gammaproteobacteria</taxon>
        <taxon>Cellvibrionales</taxon>
        <taxon>Halieaceae</taxon>
        <taxon>Seongchinamella</taxon>
    </lineage>
</organism>
<keyword evidence="9" id="KW-0067">ATP-binding</keyword>
<dbReference type="Gene3D" id="6.10.340.10">
    <property type="match status" value="1"/>
</dbReference>
<evidence type="ECO:0000256" key="9">
    <source>
        <dbReference type="ARBA" id="ARBA00022840"/>
    </source>
</evidence>
<dbReference type="GO" id="GO:0007234">
    <property type="term" value="P:osmosensory signaling via phosphorelay pathway"/>
    <property type="evidence" value="ECO:0007669"/>
    <property type="project" value="TreeGrafter"/>
</dbReference>
<evidence type="ECO:0000256" key="3">
    <source>
        <dbReference type="ARBA" id="ARBA00012438"/>
    </source>
</evidence>
<evidence type="ECO:0000256" key="2">
    <source>
        <dbReference type="ARBA" id="ARBA00004236"/>
    </source>
</evidence>
<gene>
    <name evidence="15" type="ORF">DWB85_03655</name>
</gene>
<dbReference type="InterPro" id="IPR036890">
    <property type="entry name" value="HATPase_C_sf"/>
</dbReference>
<dbReference type="SMART" id="SM00304">
    <property type="entry name" value="HAMP"/>
    <property type="match status" value="1"/>
</dbReference>
<keyword evidence="12" id="KW-1133">Transmembrane helix</keyword>
<evidence type="ECO:0000256" key="7">
    <source>
        <dbReference type="ARBA" id="ARBA00022741"/>
    </source>
</evidence>
<dbReference type="OrthoDB" id="9804645at2"/>
<evidence type="ECO:0000256" key="11">
    <source>
        <dbReference type="ARBA" id="ARBA00023136"/>
    </source>
</evidence>
<accession>A0A3L7E3Z0</accession>
<evidence type="ECO:0000256" key="5">
    <source>
        <dbReference type="ARBA" id="ARBA00022553"/>
    </source>
</evidence>
<dbReference type="FunFam" id="3.30.565.10:FF:000006">
    <property type="entry name" value="Sensor histidine kinase WalK"/>
    <property type="match status" value="1"/>
</dbReference>
<sequence length="496" mass="54216">MRSLYTKLSVALLLIMLTVGGGFYAVEKWSTRQYHEELTQRLNASIAMYVTDQTTLIENGEVNRAELARLADRAMVINPSVEVYLLDPEGRILGHALPPESILTDRVDLAPVLRLIGGAGEPPLYGADPRNPHREKVFSASPVTNGDSVEGYLYVVLGGQQYDQLAGRIRGSYARKTSLGAIAALVVGGVIAGLLVFSLLTRRLSHLTQAVQTFSDSGFDTTLEPRQFPESGGEDRGGDEISRLNQAFAAMAHKIHEQFNALQETDRLRRELISNVSHDLRTPLATMHGYVDTLLLKNDELDATEREHYLQITRKHTQRLGALIGDLFELSKLESGSMPLSLETFSLAELLNDVVQDFELEARRRHVELKLQGEPGSALVHADIALVQRVLENLIRNALDSTPAGGSITLGISTLPESVAVAVSDTGCGIPEDRIDSIFNRFYSSRHGQTSGGDSTGLGLAIVKRILDLHGSRITVSSTMNVGTRFEFSLPIPRAA</sequence>
<dbReference type="InterPro" id="IPR005467">
    <property type="entry name" value="His_kinase_dom"/>
</dbReference>
<evidence type="ECO:0000259" key="13">
    <source>
        <dbReference type="PROSITE" id="PS50109"/>
    </source>
</evidence>
<dbReference type="GO" id="GO:0005886">
    <property type="term" value="C:plasma membrane"/>
    <property type="evidence" value="ECO:0007669"/>
    <property type="project" value="UniProtKB-SubCell"/>
</dbReference>
<dbReference type="InterPro" id="IPR050351">
    <property type="entry name" value="BphY/WalK/GraS-like"/>
</dbReference>
<dbReference type="RefSeq" id="WP_117952850.1">
    <property type="nucleotide sequence ID" value="NZ_QRAN01000003.1"/>
</dbReference>
<evidence type="ECO:0000313" key="16">
    <source>
        <dbReference type="Proteomes" id="UP000265509"/>
    </source>
</evidence>
<evidence type="ECO:0000256" key="6">
    <source>
        <dbReference type="ARBA" id="ARBA00022679"/>
    </source>
</evidence>
<dbReference type="InterPro" id="IPR003661">
    <property type="entry name" value="HisK_dim/P_dom"/>
</dbReference>
<dbReference type="PANTHER" id="PTHR42878:SF7">
    <property type="entry name" value="SENSOR HISTIDINE KINASE GLRK"/>
    <property type="match status" value="1"/>
</dbReference>
<dbReference type="SMART" id="SM00387">
    <property type="entry name" value="HATPase_c"/>
    <property type="match status" value="1"/>
</dbReference>
<protein>
    <recommendedName>
        <fullName evidence="3">histidine kinase</fullName>
        <ecNumber evidence="3">2.7.13.3</ecNumber>
    </recommendedName>
</protein>
<feature type="domain" description="HAMP" evidence="14">
    <location>
        <begin position="198"/>
        <end position="260"/>
    </location>
</feature>
<comment type="caution">
    <text evidence="15">The sequence shown here is derived from an EMBL/GenBank/DDBJ whole genome shotgun (WGS) entry which is preliminary data.</text>
</comment>
<comment type="subcellular location">
    <subcellularLocation>
        <location evidence="2">Cell membrane</location>
    </subcellularLocation>
</comment>
<reference evidence="15 16" key="1">
    <citation type="submission" date="2018-07" db="EMBL/GenBank/DDBJ databases">
        <title>Halioglobus sp. genome submission.</title>
        <authorList>
            <person name="Ye M.-Q."/>
            <person name="Du Z.-J."/>
        </authorList>
    </citation>
    <scope>NUCLEOTIDE SEQUENCE [LARGE SCALE GENOMIC DNA]</scope>
    <source>
        <strain evidence="15 16">U0301</strain>
    </source>
</reference>
<dbReference type="CDD" id="cd00082">
    <property type="entry name" value="HisKA"/>
    <property type="match status" value="1"/>
</dbReference>
<evidence type="ECO:0000259" key="14">
    <source>
        <dbReference type="PROSITE" id="PS50885"/>
    </source>
</evidence>
<keyword evidence="12" id="KW-0812">Transmembrane</keyword>
<keyword evidence="5" id="KW-0597">Phosphoprotein</keyword>
<evidence type="ECO:0000256" key="4">
    <source>
        <dbReference type="ARBA" id="ARBA00022475"/>
    </source>
</evidence>
<evidence type="ECO:0000313" key="15">
    <source>
        <dbReference type="EMBL" id="RLQ23082.1"/>
    </source>
</evidence>
<keyword evidence="8" id="KW-0418">Kinase</keyword>
<feature type="transmembrane region" description="Helical" evidence="12">
    <location>
        <begin position="179"/>
        <end position="200"/>
    </location>
</feature>
<dbReference type="InterPro" id="IPR004358">
    <property type="entry name" value="Sig_transdc_His_kin-like_C"/>
</dbReference>
<name>A0A3L7E3Z0_9GAMM</name>
<evidence type="ECO:0000256" key="10">
    <source>
        <dbReference type="ARBA" id="ARBA00023012"/>
    </source>
</evidence>
<feature type="domain" description="Histidine kinase" evidence="13">
    <location>
        <begin position="275"/>
        <end position="494"/>
    </location>
</feature>
<dbReference type="InterPro" id="IPR003660">
    <property type="entry name" value="HAMP_dom"/>
</dbReference>
<dbReference type="CDD" id="cd06225">
    <property type="entry name" value="HAMP"/>
    <property type="match status" value="1"/>
</dbReference>
<dbReference type="Pfam" id="PF02518">
    <property type="entry name" value="HATPase_c"/>
    <property type="match status" value="1"/>
</dbReference>
<evidence type="ECO:0000256" key="1">
    <source>
        <dbReference type="ARBA" id="ARBA00000085"/>
    </source>
</evidence>
<evidence type="ECO:0000256" key="12">
    <source>
        <dbReference type="SAM" id="Phobius"/>
    </source>
</evidence>
<keyword evidence="11 12" id="KW-0472">Membrane</keyword>
<dbReference type="PRINTS" id="PR00344">
    <property type="entry name" value="BCTRLSENSOR"/>
</dbReference>
<dbReference type="InterPro" id="IPR036097">
    <property type="entry name" value="HisK_dim/P_sf"/>
</dbReference>
<dbReference type="SUPFAM" id="SSF47384">
    <property type="entry name" value="Homodimeric domain of signal transducing histidine kinase"/>
    <property type="match status" value="1"/>
</dbReference>
<dbReference type="PANTHER" id="PTHR42878">
    <property type="entry name" value="TWO-COMPONENT HISTIDINE KINASE"/>
    <property type="match status" value="1"/>
</dbReference>
<dbReference type="CDD" id="cd00075">
    <property type="entry name" value="HATPase"/>
    <property type="match status" value="1"/>
</dbReference>
<dbReference type="EC" id="2.7.13.3" evidence="3"/>
<dbReference type="GO" id="GO:0005524">
    <property type="term" value="F:ATP binding"/>
    <property type="evidence" value="ECO:0007669"/>
    <property type="project" value="UniProtKB-KW"/>
</dbReference>
<comment type="catalytic activity">
    <reaction evidence="1">
        <text>ATP + protein L-histidine = ADP + protein N-phospho-L-histidine.</text>
        <dbReference type="EC" id="2.7.13.3"/>
    </reaction>
</comment>
<keyword evidence="16" id="KW-1185">Reference proteome</keyword>
<dbReference type="SMART" id="SM00388">
    <property type="entry name" value="HisKA"/>
    <property type="match status" value="1"/>
</dbReference>
<dbReference type="PROSITE" id="PS50885">
    <property type="entry name" value="HAMP"/>
    <property type="match status" value="1"/>
</dbReference>
<dbReference type="InterPro" id="IPR003594">
    <property type="entry name" value="HATPase_dom"/>
</dbReference>
<dbReference type="Pfam" id="PF00512">
    <property type="entry name" value="HisKA"/>
    <property type="match status" value="1"/>
</dbReference>
<dbReference type="Gene3D" id="1.10.287.130">
    <property type="match status" value="1"/>
</dbReference>